<dbReference type="OrthoDB" id="8888710at2"/>
<dbReference type="InterPro" id="IPR010836">
    <property type="entry name" value="SapC"/>
</dbReference>
<protein>
    <submittedName>
        <fullName evidence="1">Peptide ABC transporter permease</fullName>
    </submittedName>
</protein>
<proteinExistence type="predicted"/>
<name>A0A2P5Z1V3_9XANT</name>
<dbReference type="Pfam" id="PF07277">
    <property type="entry name" value="SapC"/>
    <property type="match status" value="1"/>
</dbReference>
<accession>A0A2P5Z1V3</accession>
<reference evidence="1 2" key="1">
    <citation type="submission" date="2016-08" db="EMBL/GenBank/DDBJ databases">
        <authorList>
            <person name="Seilhamer J.J."/>
        </authorList>
    </citation>
    <scope>NUCLEOTIDE SEQUENCE [LARGE SCALE GENOMIC DNA]</scope>
    <source>
        <strain evidence="1 2">CFBP4641</strain>
    </source>
</reference>
<sequence>MRNTMPRYEMLNNIAHRDLRVATDFGPEFGDAVGMLPAYPSEFAELQREYPIFLRKDPADGAWQSVALLGFEQHENLFLQERRWAASYLPGAAAKGPFLIGFQEQRVDGVLTQEAVLHVDMEHPRVTAMQGEPVFLPQGGNTPYLDHIATVLRGIHEGNAFGADMFAALDAHGLIQPVTLDVQLDAQHRVGVNGLHAIDRERLVQLDGTALAALNRAGYLEGAFLMLASLHNMRRLIAEKQRRLRLQDAAGAAGRN</sequence>
<dbReference type="Proteomes" id="UP000247346">
    <property type="component" value="Unassembled WGS sequence"/>
</dbReference>
<dbReference type="EMBL" id="MDEK01000013">
    <property type="protein sequence ID" value="PPU81471.1"/>
    <property type="molecule type" value="Genomic_DNA"/>
</dbReference>
<organism evidence="1 2">
    <name type="scientific">Xanthomonas sacchari</name>
    <dbReference type="NCBI Taxonomy" id="56458"/>
    <lineage>
        <taxon>Bacteria</taxon>
        <taxon>Pseudomonadati</taxon>
        <taxon>Pseudomonadota</taxon>
        <taxon>Gammaproteobacteria</taxon>
        <taxon>Lysobacterales</taxon>
        <taxon>Lysobacteraceae</taxon>
        <taxon>Xanthomonas</taxon>
    </lineage>
</organism>
<comment type="caution">
    <text evidence="1">The sequence shown here is derived from an EMBL/GenBank/DDBJ whole genome shotgun (WGS) entry which is preliminary data.</text>
</comment>
<evidence type="ECO:0000313" key="2">
    <source>
        <dbReference type="Proteomes" id="UP000247346"/>
    </source>
</evidence>
<evidence type="ECO:0000313" key="1">
    <source>
        <dbReference type="EMBL" id="PPU81471.1"/>
    </source>
</evidence>
<dbReference type="AlphaFoldDB" id="A0A2P5Z1V3"/>
<gene>
    <name evidence="1" type="ORF">XsacCFBP4641_14695</name>
</gene>
<dbReference type="STRING" id="56458.SB85_15240"/>